<reference evidence="1 2" key="2">
    <citation type="journal article" date="2022" name="Mol. Ecol. Resour.">
        <title>The genomes of chicory, endive, great burdock and yacon provide insights into Asteraceae paleo-polyploidization history and plant inulin production.</title>
        <authorList>
            <person name="Fan W."/>
            <person name="Wang S."/>
            <person name="Wang H."/>
            <person name="Wang A."/>
            <person name="Jiang F."/>
            <person name="Liu H."/>
            <person name="Zhao H."/>
            <person name="Xu D."/>
            <person name="Zhang Y."/>
        </authorList>
    </citation>
    <scope>NUCLEOTIDE SEQUENCE [LARGE SCALE GENOMIC DNA]</scope>
    <source>
        <strain evidence="2">cv. Yunnan</strain>
        <tissue evidence="1">Leaves</tissue>
    </source>
</reference>
<accession>A0ACB9GQR0</accession>
<name>A0ACB9GQR0_9ASTR</name>
<evidence type="ECO:0000313" key="2">
    <source>
        <dbReference type="Proteomes" id="UP001056120"/>
    </source>
</evidence>
<evidence type="ECO:0000313" key="1">
    <source>
        <dbReference type="EMBL" id="KAI3785052.1"/>
    </source>
</evidence>
<sequence>MEVAQAMDNSGSTKRRKVGNGELRLSSSKSVRITGRDSEDVVNTSKNLSDSVEKKELSGAYADEMSFSSGDIPASCCLSNGSIMEKLKCADLEERAEIETTVRGNLDRKESKQIKTHILSPNLMAGYSSTPTSDFKEESGELQSLTTEKQPALIDSRRTVPPEKTPPAAELEIFFAAAEKDLQNRFKDKYNYDVVKDVPLKGRFEWIQLKP</sequence>
<gene>
    <name evidence="1" type="ORF">L1987_44163</name>
</gene>
<organism evidence="1 2">
    <name type="scientific">Smallanthus sonchifolius</name>
    <dbReference type="NCBI Taxonomy" id="185202"/>
    <lineage>
        <taxon>Eukaryota</taxon>
        <taxon>Viridiplantae</taxon>
        <taxon>Streptophyta</taxon>
        <taxon>Embryophyta</taxon>
        <taxon>Tracheophyta</taxon>
        <taxon>Spermatophyta</taxon>
        <taxon>Magnoliopsida</taxon>
        <taxon>eudicotyledons</taxon>
        <taxon>Gunneridae</taxon>
        <taxon>Pentapetalae</taxon>
        <taxon>asterids</taxon>
        <taxon>campanulids</taxon>
        <taxon>Asterales</taxon>
        <taxon>Asteraceae</taxon>
        <taxon>Asteroideae</taxon>
        <taxon>Heliantheae alliance</taxon>
        <taxon>Millerieae</taxon>
        <taxon>Smallanthus</taxon>
    </lineage>
</organism>
<dbReference type="EMBL" id="CM042031">
    <property type="protein sequence ID" value="KAI3785052.1"/>
    <property type="molecule type" value="Genomic_DNA"/>
</dbReference>
<dbReference type="Proteomes" id="UP001056120">
    <property type="component" value="Linkage Group LG14"/>
</dbReference>
<keyword evidence="2" id="KW-1185">Reference proteome</keyword>
<reference evidence="2" key="1">
    <citation type="journal article" date="2022" name="Mol. Ecol. Resour.">
        <title>The genomes of chicory, endive, great burdock and yacon provide insights into Asteraceae palaeo-polyploidization history and plant inulin production.</title>
        <authorList>
            <person name="Fan W."/>
            <person name="Wang S."/>
            <person name="Wang H."/>
            <person name="Wang A."/>
            <person name="Jiang F."/>
            <person name="Liu H."/>
            <person name="Zhao H."/>
            <person name="Xu D."/>
            <person name="Zhang Y."/>
        </authorList>
    </citation>
    <scope>NUCLEOTIDE SEQUENCE [LARGE SCALE GENOMIC DNA]</scope>
    <source>
        <strain evidence="2">cv. Yunnan</strain>
    </source>
</reference>
<comment type="caution">
    <text evidence="1">The sequence shown here is derived from an EMBL/GenBank/DDBJ whole genome shotgun (WGS) entry which is preliminary data.</text>
</comment>
<protein>
    <submittedName>
        <fullName evidence="1">Uncharacterized protein</fullName>
    </submittedName>
</protein>
<proteinExistence type="predicted"/>